<dbReference type="OrthoDB" id="834556at2"/>
<dbReference type="InterPro" id="IPR023375">
    <property type="entry name" value="ADC_dom_sf"/>
</dbReference>
<feature type="signal peptide" evidence="1">
    <location>
        <begin position="1"/>
        <end position="45"/>
    </location>
</feature>
<dbReference type="RefSeq" id="WP_135231527.1">
    <property type="nucleotide sequence ID" value="NZ_BJXA01000002.1"/>
</dbReference>
<dbReference type="GO" id="GO:0016829">
    <property type="term" value="F:lyase activity"/>
    <property type="evidence" value="ECO:0007669"/>
    <property type="project" value="InterPro"/>
</dbReference>
<evidence type="ECO:0000313" key="2">
    <source>
        <dbReference type="EMBL" id="GEM35963.1"/>
    </source>
</evidence>
<feature type="chain" id="PRO_5021790521" description="Acetoacetate decarboxylase" evidence="1">
    <location>
        <begin position="46"/>
        <end position="299"/>
    </location>
</feature>
<sequence>MTRNTTVREQGRRYAPRRNRRIGNVIAAVLLAGFAMNTTSPAAVAAPNHCETNAWESITSTIPEARLTDSMRQQIRKGPDVGGSWDLSSTDGFVIWAMAPRLGGPSLLPKEVADGALPLAKYGFATRYSNTPVGPYNEITGMLSYARLRNPGMFAHSPFMVVDSPETAKNGRNNWGFPKSLADFVGTPRIGETLTASGEGWSVSVSSKPLLFDIHMTLPEFLGYIQMPEQISFEQPSPACGTKKMRSLRLGGMSGSVQVALITVKTEGSDELRALLPSGVYPGGYITFDHLGFDKPGMN</sequence>
<keyword evidence="3" id="KW-1185">Reference proteome</keyword>
<accession>A0A511M5N6</accession>
<comment type="caution">
    <text evidence="2">The sequence shown here is derived from an EMBL/GenBank/DDBJ whole genome shotgun (WGS) entry which is preliminary data.</text>
</comment>
<keyword evidence="1" id="KW-0732">Signal</keyword>
<dbReference type="Pfam" id="PF06314">
    <property type="entry name" value="ADC"/>
    <property type="match status" value="1"/>
</dbReference>
<dbReference type="SUPFAM" id="SSF160104">
    <property type="entry name" value="Acetoacetate decarboxylase-like"/>
    <property type="match status" value="1"/>
</dbReference>
<name>A0A511M5N6_9NOCA</name>
<evidence type="ECO:0000256" key="1">
    <source>
        <dbReference type="SAM" id="SignalP"/>
    </source>
</evidence>
<dbReference type="InterPro" id="IPR010451">
    <property type="entry name" value="Acetoacetate_decarboxylase"/>
</dbReference>
<dbReference type="AlphaFoldDB" id="A0A511M5N6"/>
<dbReference type="Gene3D" id="2.40.400.10">
    <property type="entry name" value="Acetoacetate decarboxylase-like"/>
    <property type="match status" value="1"/>
</dbReference>
<organism evidence="2 3">
    <name type="scientific">Nocardia ninae NBRC 108245</name>
    <dbReference type="NCBI Taxonomy" id="1210091"/>
    <lineage>
        <taxon>Bacteria</taxon>
        <taxon>Bacillati</taxon>
        <taxon>Actinomycetota</taxon>
        <taxon>Actinomycetes</taxon>
        <taxon>Mycobacteriales</taxon>
        <taxon>Nocardiaceae</taxon>
        <taxon>Nocardia</taxon>
    </lineage>
</organism>
<gene>
    <name evidence="2" type="ORF">NN4_04820</name>
</gene>
<proteinExistence type="predicted"/>
<protein>
    <recommendedName>
        <fullName evidence="4">Acetoacetate decarboxylase</fullName>
    </recommendedName>
</protein>
<evidence type="ECO:0000313" key="3">
    <source>
        <dbReference type="Proteomes" id="UP000321424"/>
    </source>
</evidence>
<dbReference type="Proteomes" id="UP000321424">
    <property type="component" value="Unassembled WGS sequence"/>
</dbReference>
<evidence type="ECO:0008006" key="4">
    <source>
        <dbReference type="Google" id="ProtNLM"/>
    </source>
</evidence>
<reference evidence="2 3" key="1">
    <citation type="submission" date="2019-07" db="EMBL/GenBank/DDBJ databases">
        <title>Whole genome shotgun sequence of Nocardia ninae NBRC 108245.</title>
        <authorList>
            <person name="Hosoyama A."/>
            <person name="Uohara A."/>
            <person name="Ohji S."/>
            <person name="Ichikawa N."/>
        </authorList>
    </citation>
    <scope>NUCLEOTIDE SEQUENCE [LARGE SCALE GENOMIC DNA]</scope>
    <source>
        <strain evidence="2 3">NBRC 108245</strain>
    </source>
</reference>
<dbReference type="EMBL" id="BJXA01000002">
    <property type="protein sequence ID" value="GEM35963.1"/>
    <property type="molecule type" value="Genomic_DNA"/>
</dbReference>